<dbReference type="eggNOG" id="COG0793">
    <property type="taxonomic scope" value="Bacteria"/>
</dbReference>
<dbReference type="SUPFAM" id="SSF52096">
    <property type="entry name" value="ClpP/crotonase"/>
    <property type="match status" value="1"/>
</dbReference>
<evidence type="ECO:0000259" key="1">
    <source>
        <dbReference type="SMART" id="SM00245"/>
    </source>
</evidence>
<dbReference type="Pfam" id="PF18294">
    <property type="entry name" value="Pept_S41_N"/>
    <property type="match status" value="1"/>
</dbReference>
<keyword evidence="3" id="KW-1185">Reference proteome</keyword>
<dbReference type="PATRIC" id="fig|1286632.3.peg.1652"/>
<dbReference type="InterPro" id="IPR036034">
    <property type="entry name" value="PDZ_sf"/>
</dbReference>
<evidence type="ECO:0000313" key="3">
    <source>
        <dbReference type="Proteomes" id="UP000018850"/>
    </source>
</evidence>
<dbReference type="SMART" id="SM00245">
    <property type="entry name" value="TSPc"/>
    <property type="match status" value="1"/>
</dbReference>
<dbReference type="GO" id="GO:0004175">
    <property type="term" value="F:endopeptidase activity"/>
    <property type="evidence" value="ECO:0007669"/>
    <property type="project" value="TreeGrafter"/>
</dbReference>
<dbReference type="InterPro" id="IPR005151">
    <property type="entry name" value="Tail-specific_protease"/>
</dbReference>
<dbReference type="GO" id="GO:0006508">
    <property type="term" value="P:proteolysis"/>
    <property type="evidence" value="ECO:0007669"/>
    <property type="project" value="InterPro"/>
</dbReference>
<evidence type="ECO:0000313" key="2">
    <source>
        <dbReference type="EMBL" id="ETN95942.1"/>
    </source>
</evidence>
<protein>
    <recommendedName>
        <fullName evidence="1">Tail specific protease domain-containing protein</fullName>
    </recommendedName>
</protein>
<dbReference type="GO" id="GO:0007165">
    <property type="term" value="P:signal transduction"/>
    <property type="evidence" value="ECO:0007669"/>
    <property type="project" value="TreeGrafter"/>
</dbReference>
<sequence length="489" mass="55167">MYLTSPKPNLKNMKKLILSTIAFLSIVSCEDRDDNVYVPDNNLEIQDFIWKGLNLWYYWQDEVSDLADDRFSTNEEYAKYLDNYPDPFNLFDALSHPEDRFSYITDDYNDLLNSQQGIFKTNGVEFGLSYKNGSSNEIFGYVWYILPGTDAEGKNISRGDIFTGVDGQTLTDTNYFELLFGSNDSYTLNMADYDNGAFTSNGNEITLTKIDNYTENPIFISKTIDYNNQKIGYLMYNGFTAQFDDELNNAFAQFKADGIIDLILDLRYNPGGSVNSSANLASMISSQSSNDLFIRLRYNNKIMAALGNSATDYKFRTSINGEAINGLNLNRVYVLTTGRTASASELIINGLDPYMEVIQIGTTTVGKNEASVALFDSESYQYDDDTLNPNHTWGMQPIISRNENSVGFSDYTDGFQPEIELREDLDNMGVLGDINEPLLARALQEISGVAAKAIPQITRPVESFKDSKIVRPLKDNMFIETEKVKLKNF</sequence>
<dbReference type="GO" id="GO:0030288">
    <property type="term" value="C:outer membrane-bounded periplasmic space"/>
    <property type="evidence" value="ECO:0007669"/>
    <property type="project" value="TreeGrafter"/>
</dbReference>
<dbReference type="SUPFAM" id="SSF50156">
    <property type="entry name" value="PDZ domain-like"/>
    <property type="match status" value="1"/>
</dbReference>
<feature type="domain" description="Tail specific protease" evidence="1">
    <location>
        <begin position="202"/>
        <end position="422"/>
    </location>
</feature>
<dbReference type="InterPro" id="IPR041613">
    <property type="entry name" value="Pept_S41_N"/>
</dbReference>
<dbReference type="PANTHER" id="PTHR32060:SF30">
    <property type="entry name" value="CARBOXY-TERMINAL PROCESSING PROTEASE CTPA"/>
    <property type="match status" value="1"/>
</dbReference>
<dbReference type="GO" id="GO:0008236">
    <property type="term" value="F:serine-type peptidase activity"/>
    <property type="evidence" value="ECO:0007669"/>
    <property type="project" value="InterPro"/>
</dbReference>
<dbReference type="PROSITE" id="PS51257">
    <property type="entry name" value="PROKAR_LIPOPROTEIN"/>
    <property type="match status" value="1"/>
</dbReference>
<reference evidence="2 3" key="2">
    <citation type="journal article" date="2016" name="Genome Announc.">
        <title>Draft Genome Sequence of Zhouia amylolytica AD3, Isolated from Tidal Flat Sediment.</title>
        <authorList>
            <person name="Jia B."/>
            <person name="Jin H.M."/>
            <person name="Lee H.J."/>
            <person name="Jeon C.O."/>
        </authorList>
    </citation>
    <scope>NUCLEOTIDE SEQUENCE [LARGE SCALE GENOMIC DNA]</scope>
    <source>
        <strain evidence="2 3">AD3</strain>
    </source>
</reference>
<dbReference type="Gene3D" id="2.30.42.10">
    <property type="match status" value="1"/>
</dbReference>
<accession>W2URK0</accession>
<proteinExistence type="predicted"/>
<dbReference type="STRING" id="376730.SAMN04487906_0695"/>
<dbReference type="CDD" id="cd07561">
    <property type="entry name" value="Peptidase_S41_CPP_like"/>
    <property type="match status" value="1"/>
</dbReference>
<dbReference type="AlphaFoldDB" id="W2URK0"/>
<dbReference type="Proteomes" id="UP000018850">
    <property type="component" value="Unassembled WGS sequence"/>
</dbReference>
<reference evidence="3" key="1">
    <citation type="submission" date="2013-11" db="EMBL/GenBank/DDBJ databases">
        <title>Draft genome sequence from a member of Zhouia, isolated tidal flat.</title>
        <authorList>
            <person name="Jin H."/>
            <person name="Jeon C.O."/>
        </authorList>
    </citation>
    <scope>NUCLEOTIDE SEQUENCE [LARGE SCALE GENOMIC DNA]</scope>
    <source>
        <strain evidence="3">AD3</strain>
    </source>
</reference>
<dbReference type="EMBL" id="AYXY01000019">
    <property type="protein sequence ID" value="ETN95942.1"/>
    <property type="molecule type" value="Genomic_DNA"/>
</dbReference>
<organism evidence="2 3">
    <name type="scientific">Zhouia amylolytica AD3</name>
    <dbReference type="NCBI Taxonomy" id="1286632"/>
    <lineage>
        <taxon>Bacteria</taxon>
        <taxon>Pseudomonadati</taxon>
        <taxon>Bacteroidota</taxon>
        <taxon>Flavobacteriia</taxon>
        <taxon>Flavobacteriales</taxon>
        <taxon>Flavobacteriaceae</taxon>
        <taxon>Zhouia</taxon>
    </lineage>
</organism>
<dbReference type="PANTHER" id="PTHR32060">
    <property type="entry name" value="TAIL-SPECIFIC PROTEASE"/>
    <property type="match status" value="1"/>
</dbReference>
<dbReference type="InterPro" id="IPR029045">
    <property type="entry name" value="ClpP/crotonase-like_dom_sf"/>
</dbReference>
<name>W2URK0_9FLAO</name>
<dbReference type="Gene3D" id="3.90.226.10">
    <property type="entry name" value="2-enoyl-CoA Hydratase, Chain A, domain 1"/>
    <property type="match status" value="1"/>
</dbReference>
<dbReference type="Pfam" id="PF03572">
    <property type="entry name" value="Peptidase_S41"/>
    <property type="match status" value="1"/>
</dbReference>
<comment type="caution">
    <text evidence="2">The sequence shown here is derived from an EMBL/GenBank/DDBJ whole genome shotgun (WGS) entry which is preliminary data.</text>
</comment>
<gene>
    <name evidence="2" type="ORF">P278_16640</name>
</gene>
<dbReference type="Gene3D" id="3.30.750.170">
    <property type="match status" value="1"/>
</dbReference>